<dbReference type="Pfam" id="PF04446">
    <property type="entry name" value="Thg1"/>
    <property type="match status" value="1"/>
</dbReference>
<keyword evidence="2" id="KW-0808">Transferase</keyword>
<dbReference type="EMBL" id="MH588546">
    <property type="protein sequence ID" value="AXQ69361.1"/>
    <property type="molecule type" value="Genomic_DNA"/>
</dbReference>
<sequence>MSLFETKDAFGDRMKAYEKVETGRRFMPGLPLYVRLDGRGFSRFTKGMAKPFDPRMTEAMAETTRTLVAKTHASLGYCQSDEISLVFMPKDQINDYFFAGKVQKIVSVLAGLCSTVFYREFEVQCGDHIPTRGVEHPDQFLRRLPHFDARAFQVPVLYEVANAVLWRVKDAERNAVQMAAQAVYSQRDLHKQPTRKLREMIAEAGVDFEAYPRAVRSGRFYARITEERATPPEILARMKEKDRDKNAIISRSEVQEIIPEGPITYQTIADLLKFDPPATVAP</sequence>
<dbReference type="GO" id="GO:0000287">
    <property type="term" value="F:magnesium ion binding"/>
    <property type="evidence" value="ECO:0007669"/>
    <property type="project" value="InterPro"/>
</dbReference>
<accession>A0A385EBU9</accession>
<keyword evidence="2" id="KW-0548">Nucleotidyltransferase</keyword>
<reference evidence="2 3" key="2">
    <citation type="submission" date="2018-09" db="EMBL/GenBank/DDBJ databases">
        <title>Giant CbK-like Caulobacter bacteriophages have genetically divergent genomes.</title>
        <authorList>
            <person name="Wilson K."/>
            <person name="Ely B."/>
        </authorList>
    </citation>
    <scope>NUCLEOTIDE SEQUENCE [LARGE SCALE GENOMIC DNA]</scope>
</reference>
<keyword evidence="3" id="KW-1185">Reference proteome</keyword>
<dbReference type="InterPro" id="IPR038469">
    <property type="entry name" value="tRNAHis_GuaTrfase_Thg1_sf"/>
</dbReference>
<organism evidence="2 3">
    <name type="scientific">Caulobacter phage CcrBL9</name>
    <dbReference type="NCBI Taxonomy" id="2283270"/>
    <lineage>
        <taxon>Viruses</taxon>
        <taxon>Duplodnaviria</taxon>
        <taxon>Heunggongvirae</taxon>
        <taxon>Uroviricota</taxon>
        <taxon>Caudoviricetes</taxon>
        <taxon>Jeanschmidtviridae</taxon>
        <taxon>Bertelyvirus</taxon>
        <taxon>Bertelyvirus BL9</taxon>
    </lineage>
</organism>
<dbReference type="GO" id="GO:0008193">
    <property type="term" value="F:tRNA guanylyltransferase activity"/>
    <property type="evidence" value="ECO:0007669"/>
    <property type="project" value="InterPro"/>
</dbReference>
<proteinExistence type="predicted"/>
<reference evidence="3" key="1">
    <citation type="submission" date="2018-07" db="EMBL/GenBank/DDBJ databases">
        <title>Giant CbK-like Caulobacter bacteriophages have genetically divergent genomes.</title>
        <authorList>
            <person name="Wilson K.M."/>
            <person name="Ely B."/>
        </authorList>
    </citation>
    <scope>NUCLEOTIDE SEQUENCE [LARGE SCALE GENOMIC DNA]</scope>
</reference>
<feature type="domain" description="tRNAHis guanylyltransferase catalytic" evidence="1">
    <location>
        <begin position="12"/>
        <end position="155"/>
    </location>
</feature>
<evidence type="ECO:0000313" key="3">
    <source>
        <dbReference type="Proteomes" id="UP000259421"/>
    </source>
</evidence>
<dbReference type="Proteomes" id="UP000259421">
    <property type="component" value="Segment"/>
</dbReference>
<gene>
    <name evidence="2" type="ORF">CcrBL9_gp337</name>
</gene>
<dbReference type="InterPro" id="IPR024956">
    <property type="entry name" value="tRNAHis_GuaTrfase_cat"/>
</dbReference>
<dbReference type="InterPro" id="IPR007537">
    <property type="entry name" value="tRNAHis_GuaTrfase_Thg1"/>
</dbReference>
<dbReference type="GO" id="GO:0006400">
    <property type="term" value="P:tRNA modification"/>
    <property type="evidence" value="ECO:0007669"/>
    <property type="project" value="InterPro"/>
</dbReference>
<dbReference type="PANTHER" id="PTHR12729">
    <property type="entry name" value="TRNA(HIS) GUANYLYLTRANSFERASE-RELATED"/>
    <property type="match status" value="1"/>
</dbReference>
<evidence type="ECO:0000259" key="1">
    <source>
        <dbReference type="Pfam" id="PF04446"/>
    </source>
</evidence>
<protein>
    <submittedName>
        <fullName evidence="2">tRNAHis-5'-guanylyltransferase</fullName>
    </submittedName>
</protein>
<name>A0A385EBU9_9CAUD</name>
<dbReference type="Gene3D" id="3.30.70.3000">
    <property type="match status" value="1"/>
</dbReference>
<evidence type="ECO:0000313" key="2">
    <source>
        <dbReference type="EMBL" id="AXQ69361.1"/>
    </source>
</evidence>
<dbReference type="PANTHER" id="PTHR12729:SF1">
    <property type="entry name" value="TRNAHIS GUANYLYLTRANSFERASE CATALYTIC DOMAIN-CONTAINING PROTEIN"/>
    <property type="match status" value="1"/>
</dbReference>